<dbReference type="EMBL" id="JAPJZH010000024">
    <property type="protein sequence ID" value="MDA4848532.1"/>
    <property type="molecule type" value="Genomic_DNA"/>
</dbReference>
<dbReference type="Pfam" id="PF03480">
    <property type="entry name" value="DctP"/>
    <property type="match status" value="1"/>
</dbReference>
<feature type="chain" id="PRO_5047019596" evidence="2">
    <location>
        <begin position="26"/>
        <end position="359"/>
    </location>
</feature>
<sequence length="359" mass="39632">MKLMQFAVAAAVAVGSIAITAPASAEAEFRISYADFGANRGPRAAELVRWADEINKRTDGRVEIEFFWSGSLMKTKDIWQGVKGGVAEMGTVIAAFHPAEFPVWGRATGAMNEPDTWVGIRAWTDLATESELFANELENNGIKVLLHNTGGPMQLVCKDVAPTTVEELQGLKIGASGAVNALLSGVGAASQVISTSETYVALDRGVVDCNVFASAFITSYKLYEITDNVVAWNIYTPYTYGGVVNLEYWNSLPADIQEVIEEVSAEYRDRLAKSVNEQATEVLEQVQAGIDGHTMNVVEMSAEEFDRLRPYNDVYLQEWREKLAEATSAEAVAEFEALHAELMEKYRMERDEKGYPWER</sequence>
<evidence type="ECO:0000313" key="3">
    <source>
        <dbReference type="EMBL" id="MDA4848532.1"/>
    </source>
</evidence>
<reference evidence="3" key="1">
    <citation type="submission" date="2022-11" db="EMBL/GenBank/DDBJ databases">
        <title>Hoeflea poritis sp. nov., isolated from scleractinian coral Porites lutea.</title>
        <authorList>
            <person name="Zhang G."/>
            <person name="Wei Q."/>
            <person name="Cai L."/>
        </authorList>
    </citation>
    <scope>NUCLEOTIDE SEQUENCE</scope>
    <source>
        <strain evidence="3">E7-10</strain>
    </source>
</reference>
<dbReference type="PANTHER" id="PTHR33376">
    <property type="match status" value="1"/>
</dbReference>
<gene>
    <name evidence="3" type="primary">dctP</name>
    <name evidence="3" type="ORF">OOZ53_24455</name>
</gene>
<evidence type="ECO:0000256" key="1">
    <source>
        <dbReference type="ARBA" id="ARBA00022729"/>
    </source>
</evidence>
<keyword evidence="4" id="KW-1185">Reference proteome</keyword>
<protein>
    <submittedName>
        <fullName evidence="3">TRAP transporter substrate-binding protein DctP</fullName>
    </submittedName>
</protein>
<feature type="signal peptide" evidence="2">
    <location>
        <begin position="1"/>
        <end position="25"/>
    </location>
</feature>
<dbReference type="Proteomes" id="UP001148313">
    <property type="component" value="Unassembled WGS sequence"/>
</dbReference>
<dbReference type="NCBIfam" id="NF037995">
    <property type="entry name" value="TRAP_S1"/>
    <property type="match status" value="1"/>
</dbReference>
<dbReference type="InterPro" id="IPR018389">
    <property type="entry name" value="DctP_fam"/>
</dbReference>
<dbReference type="RefSeq" id="WP_271092402.1">
    <property type="nucleotide sequence ID" value="NZ_JAPJZH010000024.1"/>
</dbReference>
<evidence type="ECO:0000313" key="4">
    <source>
        <dbReference type="Proteomes" id="UP001148313"/>
    </source>
</evidence>
<comment type="caution">
    <text evidence="3">The sequence shown here is derived from an EMBL/GenBank/DDBJ whole genome shotgun (WGS) entry which is preliminary data.</text>
</comment>
<accession>A0ABT4VUY7</accession>
<organism evidence="3 4">
    <name type="scientific">Hoeflea poritis</name>
    <dbReference type="NCBI Taxonomy" id="2993659"/>
    <lineage>
        <taxon>Bacteria</taxon>
        <taxon>Pseudomonadati</taxon>
        <taxon>Pseudomonadota</taxon>
        <taxon>Alphaproteobacteria</taxon>
        <taxon>Hyphomicrobiales</taxon>
        <taxon>Rhizobiaceae</taxon>
        <taxon>Hoeflea</taxon>
    </lineage>
</organism>
<keyword evidence="1 2" id="KW-0732">Signal</keyword>
<proteinExistence type="predicted"/>
<evidence type="ECO:0000256" key="2">
    <source>
        <dbReference type="SAM" id="SignalP"/>
    </source>
</evidence>
<dbReference type="PANTHER" id="PTHR33376:SF15">
    <property type="entry name" value="BLL6794 PROTEIN"/>
    <property type="match status" value="1"/>
</dbReference>
<dbReference type="Gene3D" id="3.40.190.170">
    <property type="entry name" value="Bacterial extracellular solute-binding protein, family 7"/>
    <property type="match status" value="1"/>
</dbReference>
<dbReference type="InterPro" id="IPR038404">
    <property type="entry name" value="TRAP_DctP_sf"/>
</dbReference>
<name>A0ABT4VUY7_9HYPH</name>